<keyword evidence="2" id="KW-0812">Transmembrane</keyword>
<accession>A0A9X3P5K4</accession>
<proteinExistence type="predicted"/>
<dbReference type="RefSeq" id="WP_270108995.1">
    <property type="nucleotide sequence ID" value="NZ_JAPZVP010000004.1"/>
</dbReference>
<evidence type="ECO:0000313" key="4">
    <source>
        <dbReference type="EMBL" id="MDA1359163.1"/>
    </source>
</evidence>
<reference evidence="4" key="1">
    <citation type="submission" date="2022-12" db="EMBL/GenBank/DDBJ databases">
        <title>Gycomyces niveus sp.nov.,a novel actinomycete isolated from soil in Shouguan.</title>
        <authorList>
            <person name="Yang X."/>
        </authorList>
    </citation>
    <scope>NUCLEOTIDE SEQUENCE</scope>
    <source>
        <strain evidence="4">NEAU-A15</strain>
    </source>
</reference>
<keyword evidence="2" id="KW-0472">Membrane</keyword>
<feature type="compositionally biased region" description="Acidic residues" evidence="1">
    <location>
        <begin position="155"/>
        <end position="195"/>
    </location>
</feature>
<dbReference type="Proteomes" id="UP001146067">
    <property type="component" value="Unassembled WGS sequence"/>
</dbReference>
<evidence type="ECO:0000259" key="3">
    <source>
        <dbReference type="Pfam" id="PF03413"/>
    </source>
</evidence>
<feature type="domain" description="PepSY" evidence="3">
    <location>
        <begin position="97"/>
        <end position="154"/>
    </location>
</feature>
<dbReference type="AlphaFoldDB" id="A0A9X3P5K4"/>
<comment type="caution">
    <text evidence="4">The sequence shown here is derived from an EMBL/GenBank/DDBJ whole genome shotgun (WGS) entry which is preliminary data.</text>
</comment>
<name>A0A9X3P5K4_9ACTN</name>
<organism evidence="4 5">
    <name type="scientific">Glycomyces luteolus</name>
    <dbReference type="NCBI Taxonomy" id="2670330"/>
    <lineage>
        <taxon>Bacteria</taxon>
        <taxon>Bacillati</taxon>
        <taxon>Actinomycetota</taxon>
        <taxon>Actinomycetes</taxon>
        <taxon>Glycomycetales</taxon>
        <taxon>Glycomycetaceae</taxon>
        <taxon>Glycomyces</taxon>
    </lineage>
</organism>
<protein>
    <submittedName>
        <fullName evidence="4">PepSY domain-containing protein</fullName>
    </submittedName>
</protein>
<feature type="region of interest" description="Disordered" evidence="1">
    <location>
        <begin position="52"/>
        <end position="97"/>
    </location>
</feature>
<evidence type="ECO:0000256" key="1">
    <source>
        <dbReference type="SAM" id="MobiDB-lite"/>
    </source>
</evidence>
<feature type="compositionally biased region" description="Polar residues" evidence="1">
    <location>
        <begin position="1"/>
        <end position="12"/>
    </location>
</feature>
<dbReference type="Gene3D" id="3.10.450.40">
    <property type="match status" value="1"/>
</dbReference>
<dbReference type="EMBL" id="JAPZVP010000004">
    <property type="protein sequence ID" value="MDA1359163.1"/>
    <property type="molecule type" value="Genomic_DNA"/>
</dbReference>
<gene>
    <name evidence="4" type="ORF">O1R50_05990</name>
</gene>
<feature type="region of interest" description="Disordered" evidence="1">
    <location>
        <begin position="1"/>
        <end position="29"/>
    </location>
</feature>
<feature type="region of interest" description="Disordered" evidence="1">
    <location>
        <begin position="151"/>
        <end position="195"/>
    </location>
</feature>
<dbReference type="Pfam" id="PF03413">
    <property type="entry name" value="PepSY"/>
    <property type="match status" value="1"/>
</dbReference>
<keyword evidence="2" id="KW-1133">Transmembrane helix</keyword>
<evidence type="ECO:0000256" key="2">
    <source>
        <dbReference type="SAM" id="Phobius"/>
    </source>
</evidence>
<keyword evidence="5" id="KW-1185">Reference proteome</keyword>
<sequence>MNAPNDTQQAPTPDQPEASQRRRFRGRQRTLVIAGTAGVLLLGGGTAAAFAADDIDDREDRAAEQTANDADDRDDLDDADDRDGTDDDDFALPDGAIGEDAAVEAALAEVPGEVYDVDLEGTAEAPIWVVELTDADGAEWDVAVDALDGTVTEVVADDDVNDDDGDDTDDADDDADDDGDDTDDDADDQDGNDND</sequence>
<evidence type="ECO:0000313" key="5">
    <source>
        <dbReference type="Proteomes" id="UP001146067"/>
    </source>
</evidence>
<feature type="compositionally biased region" description="Acidic residues" evidence="1">
    <location>
        <begin position="69"/>
        <end position="91"/>
    </location>
</feature>
<feature type="transmembrane region" description="Helical" evidence="2">
    <location>
        <begin position="31"/>
        <end position="52"/>
    </location>
</feature>
<dbReference type="InterPro" id="IPR025711">
    <property type="entry name" value="PepSY"/>
</dbReference>